<sequence length="306" mass="34710">MFRRRRTSNVQLEAEATCRRHRRGQQYRGAQETYGRVLAAHLNHDSKSDLRPPWMILITDKDHHVARARPVLRQGLSHLPLLEGLPPHMVHPPLIGDSEGRYRVQVVGNCGEPCIVLLLKVEFTSFAREARARRVVSDSHTLAAGQILFACPEHARLGKETNEQFRANVERALADAPDGWVVDGNYGRRIGTIVGDRATDVIWLDPPFALYFPRIIIRTFLRLFGLAEPCSPGCPEGFRVFFSGENMIWRCLTHHGTVRHREGARMAQIGLGVGVNVDEQRMRRIGGWGRQLHGWLNNVRRMAQSS</sequence>
<dbReference type="Proteomes" id="UP001215280">
    <property type="component" value="Unassembled WGS sequence"/>
</dbReference>
<protein>
    <submittedName>
        <fullName evidence="1">Uncharacterized protein</fullName>
    </submittedName>
</protein>
<reference evidence="1" key="1">
    <citation type="submission" date="2023-03" db="EMBL/GenBank/DDBJ databases">
        <title>Massive genome expansion in bonnet fungi (Mycena s.s.) driven by repeated elements and novel gene families across ecological guilds.</title>
        <authorList>
            <consortium name="Lawrence Berkeley National Laboratory"/>
            <person name="Harder C.B."/>
            <person name="Miyauchi S."/>
            <person name="Viragh M."/>
            <person name="Kuo A."/>
            <person name="Thoen E."/>
            <person name="Andreopoulos B."/>
            <person name="Lu D."/>
            <person name="Skrede I."/>
            <person name="Drula E."/>
            <person name="Henrissat B."/>
            <person name="Morin E."/>
            <person name="Kohler A."/>
            <person name="Barry K."/>
            <person name="LaButti K."/>
            <person name="Morin E."/>
            <person name="Salamov A."/>
            <person name="Lipzen A."/>
            <person name="Mereny Z."/>
            <person name="Hegedus B."/>
            <person name="Baldrian P."/>
            <person name="Stursova M."/>
            <person name="Weitz H."/>
            <person name="Taylor A."/>
            <person name="Grigoriev I.V."/>
            <person name="Nagy L.G."/>
            <person name="Martin F."/>
            <person name="Kauserud H."/>
        </authorList>
    </citation>
    <scope>NUCLEOTIDE SEQUENCE</scope>
    <source>
        <strain evidence="1">CBHHK188m</strain>
    </source>
</reference>
<dbReference type="EMBL" id="JARJLG010000292">
    <property type="protein sequence ID" value="KAJ7719445.1"/>
    <property type="molecule type" value="Genomic_DNA"/>
</dbReference>
<organism evidence="1 2">
    <name type="scientific">Mycena maculata</name>
    <dbReference type="NCBI Taxonomy" id="230809"/>
    <lineage>
        <taxon>Eukaryota</taxon>
        <taxon>Fungi</taxon>
        <taxon>Dikarya</taxon>
        <taxon>Basidiomycota</taxon>
        <taxon>Agaricomycotina</taxon>
        <taxon>Agaricomycetes</taxon>
        <taxon>Agaricomycetidae</taxon>
        <taxon>Agaricales</taxon>
        <taxon>Marasmiineae</taxon>
        <taxon>Mycenaceae</taxon>
        <taxon>Mycena</taxon>
    </lineage>
</organism>
<accession>A0AAD7HFC3</accession>
<evidence type="ECO:0000313" key="1">
    <source>
        <dbReference type="EMBL" id="KAJ7719445.1"/>
    </source>
</evidence>
<keyword evidence="2" id="KW-1185">Reference proteome</keyword>
<evidence type="ECO:0000313" key="2">
    <source>
        <dbReference type="Proteomes" id="UP001215280"/>
    </source>
</evidence>
<proteinExistence type="predicted"/>
<name>A0AAD7HFC3_9AGAR</name>
<comment type="caution">
    <text evidence="1">The sequence shown here is derived from an EMBL/GenBank/DDBJ whole genome shotgun (WGS) entry which is preliminary data.</text>
</comment>
<dbReference type="AlphaFoldDB" id="A0AAD7HFC3"/>
<gene>
    <name evidence="1" type="ORF">DFH07DRAFT_784649</name>
</gene>